<dbReference type="Pfam" id="PF13699">
    <property type="entry name" value="eCIS_core"/>
    <property type="match status" value="1"/>
</dbReference>
<feature type="region of interest" description="Disordered" evidence="1">
    <location>
        <begin position="1"/>
        <end position="28"/>
    </location>
</feature>
<proteinExistence type="predicted"/>
<dbReference type="Proteomes" id="UP000295765">
    <property type="component" value="Unassembled WGS sequence"/>
</dbReference>
<evidence type="ECO:0000256" key="1">
    <source>
        <dbReference type="SAM" id="MobiDB-lite"/>
    </source>
</evidence>
<evidence type="ECO:0000313" key="3">
    <source>
        <dbReference type="EMBL" id="TCO80926.1"/>
    </source>
</evidence>
<dbReference type="RefSeq" id="WP_243662636.1">
    <property type="nucleotide sequence ID" value="NZ_SLWY01000011.1"/>
</dbReference>
<evidence type="ECO:0000259" key="2">
    <source>
        <dbReference type="Pfam" id="PF13699"/>
    </source>
</evidence>
<dbReference type="InterPro" id="IPR025295">
    <property type="entry name" value="eCIS_core_dom"/>
</dbReference>
<comment type="caution">
    <text evidence="3">The sequence shown here is derived from an EMBL/GenBank/DDBJ whole genome shotgun (WGS) entry which is preliminary data.</text>
</comment>
<dbReference type="AlphaFoldDB" id="A0A4R2L9U9"/>
<feature type="compositionally biased region" description="Low complexity" evidence="1">
    <location>
        <begin position="59"/>
        <end position="90"/>
    </location>
</feature>
<feature type="domain" description="eCIS core" evidence="2">
    <location>
        <begin position="92"/>
        <end position="168"/>
    </location>
</feature>
<evidence type="ECO:0000313" key="4">
    <source>
        <dbReference type="Proteomes" id="UP000295765"/>
    </source>
</evidence>
<protein>
    <submittedName>
        <fullName evidence="3">Uncharacterized protein DUF4157</fullName>
    </submittedName>
</protein>
<feature type="compositionally biased region" description="Low complexity" evidence="1">
    <location>
        <begin position="10"/>
        <end position="20"/>
    </location>
</feature>
<accession>A0A4R2L9U9</accession>
<organism evidence="3 4">
    <name type="scientific">Plasticicumulans lactativorans</name>
    <dbReference type="NCBI Taxonomy" id="1133106"/>
    <lineage>
        <taxon>Bacteria</taxon>
        <taxon>Pseudomonadati</taxon>
        <taxon>Pseudomonadota</taxon>
        <taxon>Gammaproteobacteria</taxon>
        <taxon>Candidatus Competibacteraceae</taxon>
        <taxon>Plasticicumulans</taxon>
    </lineage>
</organism>
<keyword evidence="4" id="KW-1185">Reference proteome</keyword>
<gene>
    <name evidence="3" type="ORF">EV699_111127</name>
</gene>
<reference evidence="3 4" key="1">
    <citation type="submission" date="2019-03" db="EMBL/GenBank/DDBJ databases">
        <title>Genomic Encyclopedia of Type Strains, Phase IV (KMG-IV): sequencing the most valuable type-strain genomes for metagenomic binning, comparative biology and taxonomic classification.</title>
        <authorList>
            <person name="Goeker M."/>
        </authorList>
    </citation>
    <scope>NUCLEOTIDE SEQUENCE [LARGE SCALE GENOMIC DNA]</scope>
    <source>
        <strain evidence="3 4">DSM 25287</strain>
    </source>
</reference>
<name>A0A4R2L9U9_9GAMM</name>
<sequence>MWSETRLRRPAPASPAAAQPHRSDAAHAANPHWARFATAAQCARPQAAAADAAEREAEANAARAAHGAALAAPSARPPAAAGGEPPVGGEALHAGERAAMEARFGADFGGVRVHADAAAASAARGLGATAFTVGEHIAFAAGAYRPGSEPGRALLAHELTHVLQQRAAAPALQRQDAPAAATPPPGTLADVRGFVDHPGDEPDATLAAAMRLWDRYRARVTVAAVTFRVLPEGERESHLGSAHRIGGRSTWEGATPVIELPQAVLDDIAGYLRVRGTPAASVGDTETPDDAEQAAQVRVQRAPLERAHEAVRLIGHELYHLYRERSGHPGNPVQPVFEREAQAQLAQVRANWVAWLRDAPPASLRAEGIPAGTRITRWEDIPQAVRDSIEQGTVRTMVIDPLYQRSAYLVEEIYTKLEELSYLRVQQRDTTASIRQPSLSEVSQLANLIYFLHNVLHSQADDSGLLTPALLAETDAAILAELRRRYPAAAGRRYDAYEVVFYLSAINGGLPPHYDSAGHLLSRVPGARLPP</sequence>
<feature type="region of interest" description="Disordered" evidence="1">
    <location>
        <begin position="58"/>
        <end position="90"/>
    </location>
</feature>
<dbReference type="EMBL" id="SLWY01000011">
    <property type="protein sequence ID" value="TCO80926.1"/>
    <property type="molecule type" value="Genomic_DNA"/>
</dbReference>